<keyword evidence="8" id="KW-0675">Receptor</keyword>
<dbReference type="Proteomes" id="UP001249851">
    <property type="component" value="Unassembled WGS sequence"/>
</dbReference>
<dbReference type="SUPFAM" id="SSF57850">
    <property type="entry name" value="RING/U-box"/>
    <property type="match status" value="1"/>
</dbReference>
<evidence type="ECO:0000256" key="4">
    <source>
        <dbReference type="PROSITE-ProRule" id="PRU00207"/>
    </source>
</evidence>
<gene>
    <name evidence="8" type="ORF">P5673_010512</name>
</gene>
<feature type="domain" description="TRAF-type" evidence="7">
    <location>
        <begin position="98"/>
        <end position="141"/>
    </location>
</feature>
<dbReference type="InterPro" id="IPR001293">
    <property type="entry name" value="Znf_TRAF"/>
</dbReference>
<evidence type="ECO:0000256" key="1">
    <source>
        <dbReference type="ARBA" id="ARBA00022723"/>
    </source>
</evidence>
<proteinExistence type="predicted"/>
<evidence type="ECO:0000313" key="8">
    <source>
        <dbReference type="EMBL" id="KAK2565449.1"/>
    </source>
</evidence>
<evidence type="ECO:0000256" key="3">
    <source>
        <dbReference type="ARBA" id="ARBA00022833"/>
    </source>
</evidence>
<evidence type="ECO:0000256" key="2">
    <source>
        <dbReference type="ARBA" id="ARBA00022771"/>
    </source>
</evidence>
<keyword evidence="5" id="KW-0175">Coiled coil</keyword>
<dbReference type="EMBL" id="JARQWQ010000019">
    <property type="protein sequence ID" value="KAK2565449.1"/>
    <property type="molecule type" value="Genomic_DNA"/>
</dbReference>
<dbReference type="PROSITE" id="PS50089">
    <property type="entry name" value="ZF_RING_2"/>
    <property type="match status" value="1"/>
</dbReference>
<dbReference type="CDD" id="cd16449">
    <property type="entry name" value="RING-HC"/>
    <property type="match status" value="1"/>
</dbReference>
<dbReference type="Pfam" id="PF00097">
    <property type="entry name" value="zf-C3HC4"/>
    <property type="match status" value="1"/>
</dbReference>
<dbReference type="PANTHER" id="PTHR10131">
    <property type="entry name" value="TNF RECEPTOR ASSOCIATED FACTOR"/>
    <property type="match status" value="1"/>
</dbReference>
<evidence type="ECO:0000256" key="5">
    <source>
        <dbReference type="SAM" id="Coils"/>
    </source>
</evidence>
<dbReference type="InterPro" id="IPR001841">
    <property type="entry name" value="Znf_RING"/>
</dbReference>
<keyword evidence="9" id="KW-1185">Reference proteome</keyword>
<dbReference type="Gene3D" id="3.30.40.10">
    <property type="entry name" value="Zinc/RING finger domain, C3HC4 (zinc finger)"/>
    <property type="match status" value="2"/>
</dbReference>
<dbReference type="SUPFAM" id="SSF49599">
    <property type="entry name" value="TRAF domain-like"/>
    <property type="match status" value="1"/>
</dbReference>
<dbReference type="GO" id="GO:0043122">
    <property type="term" value="P:regulation of canonical NF-kappaB signal transduction"/>
    <property type="evidence" value="ECO:0007669"/>
    <property type="project" value="TreeGrafter"/>
</dbReference>
<protein>
    <submittedName>
        <fullName evidence="8">TNF receptor-associated factor 3</fullName>
    </submittedName>
</protein>
<feature type="domain" description="RING-type" evidence="6">
    <location>
        <begin position="18"/>
        <end position="57"/>
    </location>
</feature>
<dbReference type="AlphaFoldDB" id="A0AAD9QQE8"/>
<evidence type="ECO:0000259" key="6">
    <source>
        <dbReference type="PROSITE" id="PS50089"/>
    </source>
</evidence>
<dbReference type="InterPro" id="IPR013083">
    <property type="entry name" value="Znf_RING/FYVE/PHD"/>
</dbReference>
<evidence type="ECO:0000259" key="7">
    <source>
        <dbReference type="PROSITE" id="PS50145"/>
    </source>
</evidence>
<name>A0AAD9QQE8_ACRCE</name>
<sequence length="323" mass="37321">MGISQELFVGKISTEFICSHCHDVFLEPTVLTCLHLLCSKCCKKRLKHRAPTCPICKKSLSESNEKVNKYWKARYESLKINCPKGCENVLMLGDLHKHYIHECELTVSLCVNLGCSRKIRRRDMPFHLKQCDFRIVCCEGCGFRTKYVNLRLHQVVQKCLRANNRRMIVQNRREMRERLKEHRSKLQEESFEIEIEERDFDRAKMWSAITRNSRSRSVTPNRFGGCRASDPSDGRGFNRFVQTAPPRSLAKAVQGTVATQCKLCAFCNKLFTENCNHNEACIRHKGCQACGKLDNLGGCIRSWHWSADQVEKTRMLNSSIQLV</sequence>
<dbReference type="PROSITE" id="PS50145">
    <property type="entry name" value="ZF_TRAF"/>
    <property type="match status" value="1"/>
</dbReference>
<organism evidence="8 9">
    <name type="scientific">Acropora cervicornis</name>
    <name type="common">Staghorn coral</name>
    <dbReference type="NCBI Taxonomy" id="6130"/>
    <lineage>
        <taxon>Eukaryota</taxon>
        <taxon>Metazoa</taxon>
        <taxon>Cnidaria</taxon>
        <taxon>Anthozoa</taxon>
        <taxon>Hexacorallia</taxon>
        <taxon>Scleractinia</taxon>
        <taxon>Astrocoeniina</taxon>
        <taxon>Acroporidae</taxon>
        <taxon>Acropora</taxon>
    </lineage>
</organism>
<dbReference type="InterPro" id="IPR018957">
    <property type="entry name" value="Znf_C3HC4_RING-type"/>
</dbReference>
<dbReference type="PANTHER" id="PTHR10131:SF157">
    <property type="entry name" value="RECEPTOR-ASSOCIATED FACTOR, PUTATIVE-RELATED"/>
    <property type="match status" value="1"/>
</dbReference>
<accession>A0AAD9QQE8</accession>
<feature type="coiled-coil region" evidence="5">
    <location>
        <begin position="169"/>
        <end position="199"/>
    </location>
</feature>
<reference evidence="8" key="2">
    <citation type="journal article" date="2023" name="Science">
        <title>Genomic signatures of disease resistance in endangered staghorn corals.</title>
        <authorList>
            <person name="Vollmer S.V."/>
            <person name="Selwyn J.D."/>
            <person name="Despard B.A."/>
            <person name="Roesel C.L."/>
        </authorList>
    </citation>
    <scope>NUCLEOTIDE SEQUENCE</scope>
    <source>
        <strain evidence="8">K2</strain>
    </source>
</reference>
<feature type="zinc finger region" description="TRAF-type" evidence="4">
    <location>
        <begin position="98"/>
        <end position="141"/>
    </location>
</feature>
<keyword evidence="3 4" id="KW-0862">Zinc</keyword>
<evidence type="ECO:0000313" key="9">
    <source>
        <dbReference type="Proteomes" id="UP001249851"/>
    </source>
</evidence>
<keyword evidence="2 4" id="KW-0863">Zinc-finger</keyword>
<comment type="caution">
    <text evidence="8">The sequence shown here is derived from an EMBL/GenBank/DDBJ whole genome shotgun (WGS) entry which is preliminary data.</text>
</comment>
<keyword evidence="1 4" id="KW-0479">Metal-binding</keyword>
<dbReference type="GO" id="GO:0008270">
    <property type="term" value="F:zinc ion binding"/>
    <property type="evidence" value="ECO:0007669"/>
    <property type="project" value="UniProtKB-KW"/>
</dbReference>
<reference evidence="8" key="1">
    <citation type="journal article" date="2023" name="G3 (Bethesda)">
        <title>Whole genome assembly and annotation of the endangered Caribbean coral Acropora cervicornis.</title>
        <authorList>
            <person name="Selwyn J.D."/>
            <person name="Vollmer S.V."/>
        </authorList>
    </citation>
    <scope>NUCLEOTIDE SEQUENCE</scope>
    <source>
        <strain evidence="8">K2</strain>
    </source>
</reference>